<organism evidence="2 3">
    <name type="scientific">Actinomadura gamaensis</name>
    <dbReference type="NCBI Taxonomy" id="1763541"/>
    <lineage>
        <taxon>Bacteria</taxon>
        <taxon>Bacillati</taxon>
        <taxon>Actinomycetota</taxon>
        <taxon>Actinomycetes</taxon>
        <taxon>Streptosporangiales</taxon>
        <taxon>Thermomonosporaceae</taxon>
        <taxon>Actinomadura</taxon>
    </lineage>
</organism>
<dbReference type="EMBL" id="JBHSIT010000012">
    <property type="protein sequence ID" value="MFC4912564.1"/>
    <property type="molecule type" value="Genomic_DNA"/>
</dbReference>
<keyword evidence="3" id="KW-1185">Reference proteome</keyword>
<protein>
    <submittedName>
        <fullName evidence="2">Helix-turn-helix domain-containing protein</fullName>
    </submittedName>
</protein>
<name>A0ABV9U8Q9_9ACTN</name>
<dbReference type="RefSeq" id="WP_378262596.1">
    <property type="nucleotide sequence ID" value="NZ_JBHSIT010000012.1"/>
</dbReference>
<evidence type="ECO:0000313" key="3">
    <source>
        <dbReference type="Proteomes" id="UP001595872"/>
    </source>
</evidence>
<comment type="caution">
    <text evidence="2">The sequence shown here is derived from an EMBL/GenBank/DDBJ whole genome shotgun (WGS) entry which is preliminary data.</text>
</comment>
<feature type="region of interest" description="Disordered" evidence="1">
    <location>
        <begin position="84"/>
        <end position="139"/>
    </location>
</feature>
<evidence type="ECO:0000313" key="2">
    <source>
        <dbReference type="EMBL" id="MFC4912564.1"/>
    </source>
</evidence>
<feature type="compositionally biased region" description="Low complexity" evidence="1">
    <location>
        <begin position="105"/>
        <end position="117"/>
    </location>
</feature>
<dbReference type="Proteomes" id="UP001595872">
    <property type="component" value="Unassembled WGS sequence"/>
</dbReference>
<feature type="compositionally biased region" description="Pro residues" evidence="1">
    <location>
        <begin position="125"/>
        <end position="135"/>
    </location>
</feature>
<proteinExistence type="predicted"/>
<sequence>MILPNALTQHTGLSLQARGLAAFLLSLPDGTDISIRALAARLTEGEIAIGRALRELETAGYLTRQRVRDASGRITTITTMRDVPAADLGVSPEAPAAAPEPAPEPAASTPEPAQQPAPEDEPAAPSAPKPTPRAPAPSLDAVTAGTRVLLDVAAVEPRLTVGARALPALAALVDQALAADVAPAEIHRALTANLPGEIRSAAALIRHRLDEHLPVWTAAATVRALRASAPTTPRPRVEIAASPAAARWTECGDCARPLRTATPDGLCGDCRAVPAA</sequence>
<gene>
    <name evidence="2" type="ORF">ACFPCY_35055</name>
</gene>
<reference evidence="3" key="1">
    <citation type="journal article" date="2019" name="Int. J. Syst. Evol. Microbiol.">
        <title>The Global Catalogue of Microorganisms (GCM) 10K type strain sequencing project: providing services to taxonomists for standard genome sequencing and annotation.</title>
        <authorList>
            <consortium name="The Broad Institute Genomics Platform"/>
            <consortium name="The Broad Institute Genome Sequencing Center for Infectious Disease"/>
            <person name="Wu L."/>
            <person name="Ma J."/>
        </authorList>
    </citation>
    <scope>NUCLEOTIDE SEQUENCE [LARGE SCALE GENOMIC DNA]</scope>
    <source>
        <strain evidence="3">KLKA75</strain>
    </source>
</reference>
<accession>A0ABV9U8Q9</accession>
<evidence type="ECO:0000256" key="1">
    <source>
        <dbReference type="SAM" id="MobiDB-lite"/>
    </source>
</evidence>